<keyword evidence="3" id="KW-1185">Reference proteome</keyword>
<accession>A0ABY5NTX3</accession>
<dbReference type="Proteomes" id="UP001317001">
    <property type="component" value="Chromosome"/>
</dbReference>
<dbReference type="InterPro" id="IPR046219">
    <property type="entry name" value="DUF6252"/>
</dbReference>
<protein>
    <submittedName>
        <fullName evidence="2">DUF6252 family protein</fullName>
    </submittedName>
</protein>
<keyword evidence="1" id="KW-0732">Signal</keyword>
<sequence>MKKYFLLALMAVSLVSCEEELSTNTPTLEVMNGYTFWRANNLAANVNSDGDLVIVGVNESENVTLFIDNYEFGGEYTLGVSNLNVATYSKTIDDKMYLYSTSSSTGKGYIKLDPVEKQVPGTISGTFMAEMVPVDEAMVLPEMPIVNLNKGVFFRIPLSYPSAPPQAPKQ</sequence>
<dbReference type="Pfam" id="PF19765">
    <property type="entry name" value="DUF6252"/>
    <property type="match status" value="1"/>
</dbReference>
<evidence type="ECO:0000313" key="3">
    <source>
        <dbReference type="Proteomes" id="UP001317001"/>
    </source>
</evidence>
<dbReference type="PROSITE" id="PS51257">
    <property type="entry name" value="PROKAR_LIPOPROTEIN"/>
    <property type="match status" value="1"/>
</dbReference>
<dbReference type="RefSeq" id="WP_257499818.1">
    <property type="nucleotide sequence ID" value="NZ_CP102382.1"/>
</dbReference>
<feature type="chain" id="PRO_5046172142" evidence="1">
    <location>
        <begin position="19"/>
        <end position="170"/>
    </location>
</feature>
<gene>
    <name evidence="2" type="ORF">NPX36_02275</name>
</gene>
<evidence type="ECO:0000256" key="1">
    <source>
        <dbReference type="SAM" id="SignalP"/>
    </source>
</evidence>
<evidence type="ECO:0000313" key="2">
    <source>
        <dbReference type="EMBL" id="UUV21898.1"/>
    </source>
</evidence>
<organism evidence="2 3">
    <name type="scientific">Paenimyroides aestuarii</name>
    <dbReference type="NCBI Taxonomy" id="2968490"/>
    <lineage>
        <taxon>Bacteria</taxon>
        <taxon>Pseudomonadati</taxon>
        <taxon>Bacteroidota</taxon>
        <taxon>Flavobacteriia</taxon>
        <taxon>Flavobacteriales</taxon>
        <taxon>Flavobacteriaceae</taxon>
        <taxon>Paenimyroides</taxon>
    </lineage>
</organism>
<feature type="signal peptide" evidence="1">
    <location>
        <begin position="1"/>
        <end position="18"/>
    </location>
</feature>
<name>A0ABY5NTX3_9FLAO</name>
<reference evidence="2 3" key="1">
    <citation type="submission" date="2022-08" db="EMBL/GenBank/DDBJ databases">
        <title>Myroides zhujiangensis sp. nov., a novel bacterium isolated from sediment in the Pearl River Estuary.</title>
        <authorList>
            <person name="Cui L."/>
        </authorList>
    </citation>
    <scope>NUCLEOTIDE SEQUENCE [LARGE SCALE GENOMIC DNA]</scope>
    <source>
        <strain evidence="2 3">SCSIO 72103</strain>
    </source>
</reference>
<dbReference type="EMBL" id="CP102382">
    <property type="protein sequence ID" value="UUV21898.1"/>
    <property type="molecule type" value="Genomic_DNA"/>
</dbReference>
<proteinExistence type="predicted"/>